<dbReference type="GO" id="GO:0017057">
    <property type="term" value="F:6-phosphogluconolactonase activity"/>
    <property type="evidence" value="ECO:0007669"/>
    <property type="project" value="TreeGrafter"/>
</dbReference>
<keyword evidence="4" id="KW-1185">Reference proteome</keyword>
<dbReference type="STRING" id="1685382.AVJ23_15820"/>
<dbReference type="RefSeq" id="WP_058863180.1">
    <property type="nucleotide sequence ID" value="NZ_LPXO01000010.1"/>
</dbReference>
<name>A0A0W7WH29_9RHOB</name>
<protein>
    <recommendedName>
        <fullName evidence="5">6-phosphogluconolactonase</fullName>
    </recommendedName>
</protein>
<evidence type="ECO:0000256" key="2">
    <source>
        <dbReference type="ARBA" id="ARBA00022526"/>
    </source>
</evidence>
<dbReference type="SUPFAM" id="SSF50974">
    <property type="entry name" value="Nitrous oxide reductase, N-terminal domain"/>
    <property type="match status" value="1"/>
</dbReference>
<proteinExistence type="inferred from homology"/>
<dbReference type="Proteomes" id="UP000054396">
    <property type="component" value="Unassembled WGS sequence"/>
</dbReference>
<dbReference type="InterPro" id="IPR011045">
    <property type="entry name" value="N2O_reductase_N"/>
</dbReference>
<dbReference type="InterPro" id="IPR050282">
    <property type="entry name" value="Cycloisomerase_2"/>
</dbReference>
<dbReference type="Pfam" id="PF10282">
    <property type="entry name" value="Lactonase"/>
    <property type="match status" value="1"/>
</dbReference>
<dbReference type="InterPro" id="IPR015943">
    <property type="entry name" value="WD40/YVTN_repeat-like_dom_sf"/>
</dbReference>
<dbReference type="Gene3D" id="2.130.10.10">
    <property type="entry name" value="YVTN repeat-like/Quinoprotein amine dehydrogenase"/>
    <property type="match status" value="1"/>
</dbReference>
<reference evidence="3 4" key="1">
    <citation type="submission" date="2015-12" db="EMBL/GenBank/DDBJ databases">
        <authorList>
            <person name="Shamseldin A."/>
            <person name="Moawad H."/>
            <person name="Abd El-Rahim W.M."/>
            <person name="Sadowsky M.J."/>
        </authorList>
    </citation>
    <scope>NUCLEOTIDE SEQUENCE [LARGE SCALE GENOMIC DNA]</scope>
    <source>
        <strain evidence="3 4">SJ5A-1</strain>
    </source>
</reference>
<dbReference type="PANTHER" id="PTHR30344">
    <property type="entry name" value="6-PHOSPHOGLUCONOLACTONASE-RELATED"/>
    <property type="match status" value="1"/>
</dbReference>
<keyword evidence="2" id="KW-0119">Carbohydrate metabolism</keyword>
<evidence type="ECO:0000256" key="1">
    <source>
        <dbReference type="ARBA" id="ARBA00005564"/>
    </source>
</evidence>
<comment type="caution">
    <text evidence="3">The sequence shown here is derived from an EMBL/GenBank/DDBJ whole genome shotgun (WGS) entry which is preliminary data.</text>
</comment>
<dbReference type="PANTHER" id="PTHR30344:SF1">
    <property type="entry name" value="6-PHOSPHOGLUCONOLACTONASE"/>
    <property type="match status" value="1"/>
</dbReference>
<dbReference type="AlphaFoldDB" id="A0A0W7WH29"/>
<comment type="similarity">
    <text evidence="1">Belongs to the cycloisomerase 2 family.</text>
</comment>
<evidence type="ECO:0000313" key="4">
    <source>
        <dbReference type="Proteomes" id="UP000054396"/>
    </source>
</evidence>
<gene>
    <name evidence="3" type="ORF">AVJ23_15820</name>
</gene>
<dbReference type="GO" id="GO:0006006">
    <property type="term" value="P:glucose metabolic process"/>
    <property type="evidence" value="ECO:0007669"/>
    <property type="project" value="UniProtKB-KW"/>
</dbReference>
<dbReference type="EMBL" id="LPXO01000010">
    <property type="protein sequence ID" value="KUF09905.1"/>
    <property type="molecule type" value="Genomic_DNA"/>
</dbReference>
<organism evidence="3 4">
    <name type="scientific">Pseudoponticoccus marisrubri</name>
    <dbReference type="NCBI Taxonomy" id="1685382"/>
    <lineage>
        <taxon>Bacteria</taxon>
        <taxon>Pseudomonadati</taxon>
        <taxon>Pseudomonadota</taxon>
        <taxon>Alphaproteobacteria</taxon>
        <taxon>Rhodobacterales</taxon>
        <taxon>Roseobacteraceae</taxon>
        <taxon>Pseudoponticoccus</taxon>
    </lineage>
</organism>
<evidence type="ECO:0000313" key="3">
    <source>
        <dbReference type="EMBL" id="KUF09905.1"/>
    </source>
</evidence>
<evidence type="ECO:0008006" key="5">
    <source>
        <dbReference type="Google" id="ProtNLM"/>
    </source>
</evidence>
<dbReference type="OrthoDB" id="9790815at2"/>
<accession>A0A0W7WH29</accession>
<dbReference type="InterPro" id="IPR019405">
    <property type="entry name" value="Lactonase_7-beta_prop"/>
</dbReference>
<keyword evidence="2" id="KW-0313">Glucose metabolism</keyword>
<sequence>MTQDGQSLFFIGSCTRPLPYFASANGAGLTGVFLDEETGACTRAGVTTGIDNPTYAAISADGRMLYASSEVVDWHEGTLSAYAIDRAGGTLAYVNKAVTRGNVAAQVSLDRSDRFVACVNYAFMPPGAGPDRAVVIFARAPDGGLGPVTAEARLSGHGPDPDRQARSHAHCLRFSRDNRLALVADLGTDRVELFRFDAASGALAPAGAVGLPPGTGPRHIEMHPRRDIAYVVGELNATLATIALDSGAAAGRCLHVAPCLPPGGPPGTHGSAVKISPDGGHLYVGNRGHDSIAHLRVDAGGVARFAGTVPCGGATPRDLALSPSGRVLVVANQDSDRVEVFRRGPDGGLAPLGPGFATGTPTCVAFLP</sequence>